<dbReference type="WBParaSite" id="GPUH_0002254701-mRNA-1">
    <property type="protein sequence ID" value="GPUH_0002254701-mRNA-1"/>
    <property type="gene ID" value="GPUH_0002254701"/>
</dbReference>
<protein>
    <submittedName>
        <fullName evidence="3">Nuclear pore complex protein</fullName>
    </submittedName>
</protein>
<name>A0A183ENH9_9BILA</name>
<evidence type="ECO:0000256" key="2">
    <source>
        <dbReference type="ARBA" id="ARBA00022737"/>
    </source>
</evidence>
<dbReference type="PANTHER" id="PTHR46200">
    <property type="entry name" value="GATOR COMPLEX PROTEIN WDR24"/>
    <property type="match status" value="1"/>
</dbReference>
<dbReference type="GO" id="GO:0061700">
    <property type="term" value="C:GATOR2 complex"/>
    <property type="evidence" value="ECO:0007669"/>
    <property type="project" value="TreeGrafter"/>
</dbReference>
<dbReference type="AlphaFoldDB" id="A0A183ENH9"/>
<organism evidence="3">
    <name type="scientific">Gongylonema pulchrum</name>
    <dbReference type="NCBI Taxonomy" id="637853"/>
    <lineage>
        <taxon>Eukaryota</taxon>
        <taxon>Metazoa</taxon>
        <taxon>Ecdysozoa</taxon>
        <taxon>Nematoda</taxon>
        <taxon>Chromadorea</taxon>
        <taxon>Rhabditida</taxon>
        <taxon>Spirurina</taxon>
        <taxon>Spiruromorpha</taxon>
        <taxon>Spiruroidea</taxon>
        <taxon>Gongylonematidae</taxon>
        <taxon>Gongylonema</taxon>
    </lineage>
</organism>
<evidence type="ECO:0000256" key="1">
    <source>
        <dbReference type="ARBA" id="ARBA00022574"/>
    </source>
</evidence>
<sequence length="137" mass="15790">LKMEAFTPRPYEDFDDVEASCSLFPDESADDKLADWNLTIKAELACTPPWDPLPLLRSVFRFYSDLGDVQTCVALLLVLGEKSKELVDLGTQRLWFLDYIEMLECYELWNAAAEVIKMCWITSVSNKSNEVTCFRYI</sequence>
<dbReference type="GO" id="GO:0016239">
    <property type="term" value="P:positive regulation of macroautophagy"/>
    <property type="evidence" value="ECO:0007669"/>
    <property type="project" value="TreeGrafter"/>
</dbReference>
<dbReference type="InterPro" id="IPR037590">
    <property type="entry name" value="WDR24"/>
</dbReference>
<keyword evidence="1" id="KW-0853">WD repeat</keyword>
<dbReference type="GO" id="GO:0005774">
    <property type="term" value="C:vacuolar membrane"/>
    <property type="evidence" value="ECO:0007669"/>
    <property type="project" value="TreeGrafter"/>
</dbReference>
<accession>A0A183ENH9</accession>
<reference evidence="3" key="1">
    <citation type="submission" date="2016-06" db="UniProtKB">
        <authorList>
            <consortium name="WormBaseParasite"/>
        </authorList>
    </citation>
    <scope>IDENTIFICATION</scope>
</reference>
<evidence type="ECO:0000313" key="3">
    <source>
        <dbReference type="WBParaSite" id="GPUH_0002254701-mRNA-1"/>
    </source>
</evidence>
<dbReference type="GO" id="GO:0005829">
    <property type="term" value="C:cytosol"/>
    <property type="evidence" value="ECO:0007669"/>
    <property type="project" value="TreeGrafter"/>
</dbReference>
<dbReference type="PANTHER" id="PTHR46200:SF1">
    <property type="entry name" value="GATOR COMPLEX PROTEIN WDR24"/>
    <property type="match status" value="1"/>
</dbReference>
<dbReference type="GO" id="GO:1904263">
    <property type="term" value="P:positive regulation of TORC1 signaling"/>
    <property type="evidence" value="ECO:0007669"/>
    <property type="project" value="TreeGrafter"/>
</dbReference>
<keyword evidence="2" id="KW-0677">Repeat</keyword>
<proteinExistence type="predicted"/>